<evidence type="ECO:0000313" key="2">
    <source>
        <dbReference type="EMBL" id="CAF1222990.1"/>
    </source>
</evidence>
<evidence type="ECO:0000256" key="1">
    <source>
        <dbReference type="SAM" id="Coils"/>
    </source>
</evidence>
<protein>
    <submittedName>
        <fullName evidence="2">Uncharacterized protein</fullName>
    </submittedName>
</protein>
<evidence type="ECO:0000313" key="3">
    <source>
        <dbReference type="Proteomes" id="UP000663860"/>
    </source>
</evidence>
<keyword evidence="1" id="KW-0175">Coiled coil</keyword>
<proteinExistence type="predicted"/>
<sequence length="501" mass="56933">MPADGLCADLTCDKNIKHLYECHCCSSLICLNHLIEHVESTQRNKERFGSLRNELKTAVDSFKAIIEKKLLNIEREKNLIEQAQKLLDLENSSIDEIQIIFEEIKQAIAFSQFDGIGKVRPTLPNTKNCSCICKCTNQNEMPADGLCADLTCDKGIKHLYECHCCSSLICFHHLIEHVESTQRNKERFGSLRHELNTVVGTLKVIVEKQLLNIERENNLIEQAQKLLDVENGSIDEVQIICEEIKQAIAFSQFDGTGKVGPTLPNTKNCSCICRCTNQNDGLLLKTTPPPSESPVHLNSTDETNKSMVTTDDEHSMCDTSVTLDCILLDRATATIEDSDDAIKQNRVKSMSTRYPQGFCPLTFDGAYGLTAANHSVRFCSNKKNRPIGLYYHFINKHDLQPIDARRLLEAISNNDDPKTTKIFYENEDVINHLYKIPCPFSKDIIHLFRGSTKNIHKLPCHYLRMPAYALRHHLQCYHHVIPSVARKLIDRSKEIQMENHI</sequence>
<gene>
    <name evidence="2" type="ORF">IZO911_LOCUS29815</name>
</gene>
<dbReference type="Proteomes" id="UP000663860">
    <property type="component" value="Unassembled WGS sequence"/>
</dbReference>
<comment type="caution">
    <text evidence="2">The sequence shown here is derived from an EMBL/GenBank/DDBJ whole genome shotgun (WGS) entry which is preliminary data.</text>
</comment>
<name>A0A814XZJ2_9BILA</name>
<organism evidence="2 3">
    <name type="scientific">Adineta steineri</name>
    <dbReference type="NCBI Taxonomy" id="433720"/>
    <lineage>
        <taxon>Eukaryota</taxon>
        <taxon>Metazoa</taxon>
        <taxon>Spiralia</taxon>
        <taxon>Gnathifera</taxon>
        <taxon>Rotifera</taxon>
        <taxon>Eurotatoria</taxon>
        <taxon>Bdelloidea</taxon>
        <taxon>Adinetida</taxon>
        <taxon>Adinetidae</taxon>
        <taxon>Adineta</taxon>
    </lineage>
</organism>
<reference evidence="2" key="1">
    <citation type="submission" date="2021-02" db="EMBL/GenBank/DDBJ databases">
        <authorList>
            <person name="Nowell W R."/>
        </authorList>
    </citation>
    <scope>NUCLEOTIDE SEQUENCE</scope>
</reference>
<accession>A0A814XZJ2</accession>
<dbReference type="AlphaFoldDB" id="A0A814XZJ2"/>
<feature type="coiled-coil region" evidence="1">
    <location>
        <begin position="63"/>
        <end position="93"/>
    </location>
</feature>
<dbReference type="EMBL" id="CAJNOE010000453">
    <property type="protein sequence ID" value="CAF1222990.1"/>
    <property type="molecule type" value="Genomic_DNA"/>
</dbReference>